<dbReference type="EMBL" id="JAGPXD010000002">
    <property type="protein sequence ID" value="KAH7367068.1"/>
    <property type="molecule type" value="Genomic_DNA"/>
</dbReference>
<dbReference type="AlphaFoldDB" id="A0A8K0TK58"/>
<evidence type="ECO:0000313" key="2">
    <source>
        <dbReference type="EMBL" id="KAH7367068.1"/>
    </source>
</evidence>
<feature type="region of interest" description="Disordered" evidence="1">
    <location>
        <begin position="132"/>
        <end position="158"/>
    </location>
</feature>
<name>A0A8K0TK58_9PEZI</name>
<keyword evidence="3" id="KW-1185">Reference proteome</keyword>
<proteinExistence type="predicted"/>
<organism evidence="2 3">
    <name type="scientific">Plectosphaerella cucumerina</name>
    <dbReference type="NCBI Taxonomy" id="40658"/>
    <lineage>
        <taxon>Eukaryota</taxon>
        <taxon>Fungi</taxon>
        <taxon>Dikarya</taxon>
        <taxon>Ascomycota</taxon>
        <taxon>Pezizomycotina</taxon>
        <taxon>Sordariomycetes</taxon>
        <taxon>Hypocreomycetidae</taxon>
        <taxon>Glomerellales</taxon>
        <taxon>Plectosphaerellaceae</taxon>
        <taxon>Plectosphaerella</taxon>
    </lineage>
</organism>
<sequence>MPEGLRVCYPMRSAARWNVGENGRGWSGGGRSEKGQLLAANVLARGQVGAREHEVRACEMNSSASLRSNLASCRKQASKQASKQTPGGGQNQPPPRLQQDGAPTSTSAWAGHANRHDGRLWLHWFVPGSTAIAPGRAPRDGADPTVGGRKKFEKKGWWDPKDGWPTETRVRIFVGVLRDAPRCGGMTSTALNSEGTPRVGVYRGRIGLEHRSAPLVREACQMRSLVRAVEGSQPRRPGFTLLGGMPRVAHAHAHAADAAQTAHGPMRAAQNGF</sequence>
<dbReference type="Proteomes" id="UP000813385">
    <property type="component" value="Unassembled WGS sequence"/>
</dbReference>
<evidence type="ECO:0000256" key="1">
    <source>
        <dbReference type="SAM" id="MobiDB-lite"/>
    </source>
</evidence>
<feature type="region of interest" description="Disordered" evidence="1">
    <location>
        <begin position="69"/>
        <end position="111"/>
    </location>
</feature>
<protein>
    <submittedName>
        <fullName evidence="2">Uncharacterized protein</fullName>
    </submittedName>
</protein>
<gene>
    <name evidence="2" type="ORF">B0T11DRAFT_294929</name>
</gene>
<comment type="caution">
    <text evidence="2">The sequence shown here is derived from an EMBL/GenBank/DDBJ whole genome shotgun (WGS) entry which is preliminary data.</text>
</comment>
<evidence type="ECO:0000313" key="3">
    <source>
        <dbReference type="Proteomes" id="UP000813385"/>
    </source>
</evidence>
<reference evidence="2" key="1">
    <citation type="journal article" date="2021" name="Nat. Commun.">
        <title>Genetic determinants of endophytism in the Arabidopsis root mycobiome.</title>
        <authorList>
            <person name="Mesny F."/>
            <person name="Miyauchi S."/>
            <person name="Thiergart T."/>
            <person name="Pickel B."/>
            <person name="Atanasova L."/>
            <person name="Karlsson M."/>
            <person name="Huettel B."/>
            <person name="Barry K.W."/>
            <person name="Haridas S."/>
            <person name="Chen C."/>
            <person name="Bauer D."/>
            <person name="Andreopoulos W."/>
            <person name="Pangilinan J."/>
            <person name="LaButti K."/>
            <person name="Riley R."/>
            <person name="Lipzen A."/>
            <person name="Clum A."/>
            <person name="Drula E."/>
            <person name="Henrissat B."/>
            <person name="Kohler A."/>
            <person name="Grigoriev I.V."/>
            <person name="Martin F.M."/>
            <person name="Hacquard S."/>
        </authorList>
    </citation>
    <scope>NUCLEOTIDE SEQUENCE</scope>
    <source>
        <strain evidence="2">MPI-CAGE-AT-0016</strain>
    </source>
</reference>
<accession>A0A8K0TK58</accession>